<dbReference type="InterPro" id="IPR046558">
    <property type="entry name" value="DUF6712"/>
</dbReference>
<dbReference type="EMBL" id="BK032647">
    <property type="protein sequence ID" value="DAF53134.1"/>
    <property type="molecule type" value="Genomic_DNA"/>
</dbReference>
<evidence type="ECO:0000313" key="1">
    <source>
        <dbReference type="EMBL" id="DAF53134.1"/>
    </source>
</evidence>
<organism evidence="1">
    <name type="scientific">Siphoviridae sp. ctLdn10</name>
    <dbReference type="NCBI Taxonomy" id="2827847"/>
    <lineage>
        <taxon>Viruses</taxon>
        <taxon>Duplodnaviria</taxon>
        <taxon>Heunggongvirae</taxon>
        <taxon>Uroviricota</taxon>
        <taxon>Caudoviricetes</taxon>
    </lineage>
</organism>
<proteinExistence type="predicted"/>
<sequence length="345" mass="39040">MLVTTLEELRLYSPANALDNIQTISGYLDSSEHDFLEDKLGTPLYESLLEYYRNLANSNGISTFIDDILSNNPLSPYQQLLSLAQRCITFDALGRSIDMQAISVNGSGVNVSTADNYGKAEEKTIQAYKATCYRESHAAVNRLLTTLEGWVKIEKPKENAKENSDTEKAKIAELWQKSRYYYLAASLIIPSAEVLQEYLNIYDNREKFITMLPDLRYIQEDIVAPVIGEDLLDKLIDTATKGTQEKLLLRIIHYLRKATARHLESRTMAIKVGDPRKEQAHDEAVALLSSCAEYIKVHQQDFLEDWTEVLKLSPLYIPVATESSNKNTFENNQDGNVIFVTPSLN</sequence>
<reference evidence="1" key="1">
    <citation type="journal article" date="2021" name="Proc. Natl. Acad. Sci. U.S.A.">
        <title>A Catalog of Tens of Thousands of Viruses from Human Metagenomes Reveals Hidden Associations with Chronic Diseases.</title>
        <authorList>
            <person name="Tisza M.J."/>
            <person name="Buck C.B."/>
        </authorList>
    </citation>
    <scope>NUCLEOTIDE SEQUENCE</scope>
    <source>
        <strain evidence="1">CtLdn10</strain>
    </source>
</reference>
<dbReference type="Pfam" id="PF20459">
    <property type="entry name" value="DUF6712"/>
    <property type="match status" value="1"/>
</dbReference>
<protein>
    <submittedName>
        <fullName evidence="1">Uncharacterized protein</fullName>
    </submittedName>
</protein>
<name>A0A8S5SQ96_9CAUD</name>
<accession>A0A8S5SQ96</accession>